<feature type="transmembrane region" description="Helical" evidence="1">
    <location>
        <begin position="90"/>
        <end position="109"/>
    </location>
</feature>
<dbReference type="Proteomes" id="UP001366060">
    <property type="component" value="Unassembled WGS sequence"/>
</dbReference>
<protein>
    <submittedName>
        <fullName evidence="2">DUF4112 domain-containing protein</fullName>
    </submittedName>
</protein>
<evidence type="ECO:0000313" key="3">
    <source>
        <dbReference type="Proteomes" id="UP001366060"/>
    </source>
</evidence>
<keyword evidence="1" id="KW-1133">Transmembrane helix</keyword>
<dbReference type="EMBL" id="JBAKBA010000016">
    <property type="protein sequence ID" value="MEL0659149.1"/>
    <property type="molecule type" value="Genomic_DNA"/>
</dbReference>
<comment type="caution">
    <text evidence="2">The sequence shown here is derived from an EMBL/GenBank/DDBJ whole genome shotgun (WGS) entry which is preliminary data.</text>
</comment>
<dbReference type="Pfam" id="PF13430">
    <property type="entry name" value="DUF4112"/>
    <property type="match status" value="1"/>
</dbReference>
<dbReference type="InterPro" id="IPR025187">
    <property type="entry name" value="DUF4112"/>
</dbReference>
<dbReference type="RefSeq" id="WP_341627734.1">
    <property type="nucleotide sequence ID" value="NZ_JBAKBA010000016.1"/>
</dbReference>
<reference evidence="2 3" key="1">
    <citation type="submission" date="2024-02" db="EMBL/GenBank/DDBJ databases">
        <title>Bacteria isolated from the canopy kelp, Nereocystis luetkeana.</title>
        <authorList>
            <person name="Pfister C.A."/>
            <person name="Younker I.T."/>
            <person name="Light S.H."/>
        </authorList>
    </citation>
    <scope>NUCLEOTIDE SEQUENCE [LARGE SCALE GENOMIC DNA]</scope>
    <source>
        <strain evidence="2 3">TI.2.07</strain>
    </source>
</reference>
<evidence type="ECO:0000256" key="1">
    <source>
        <dbReference type="SAM" id="Phobius"/>
    </source>
</evidence>
<evidence type="ECO:0000313" key="2">
    <source>
        <dbReference type="EMBL" id="MEL0659149.1"/>
    </source>
</evidence>
<gene>
    <name evidence="2" type="ORF">V6255_08340</name>
</gene>
<feature type="transmembrane region" description="Helical" evidence="1">
    <location>
        <begin position="48"/>
        <end position="70"/>
    </location>
</feature>
<dbReference type="PANTHER" id="PTHR35519">
    <property type="entry name" value="MEMBRANE PROTEINS"/>
    <property type="match status" value="1"/>
</dbReference>
<name>A0ABU9HB88_9GAMM</name>
<organism evidence="2 3">
    <name type="scientific">Psychromonas arctica</name>
    <dbReference type="NCBI Taxonomy" id="168275"/>
    <lineage>
        <taxon>Bacteria</taxon>
        <taxon>Pseudomonadati</taxon>
        <taxon>Pseudomonadota</taxon>
        <taxon>Gammaproteobacteria</taxon>
        <taxon>Alteromonadales</taxon>
        <taxon>Psychromonadaceae</taxon>
        <taxon>Psychromonas</taxon>
    </lineage>
</organism>
<keyword evidence="1" id="KW-0472">Membrane</keyword>
<dbReference type="PANTHER" id="PTHR35519:SF2">
    <property type="entry name" value="PH DOMAIN PROTEIN"/>
    <property type="match status" value="1"/>
</dbReference>
<accession>A0ABU9HB88</accession>
<sequence length="130" mass="14489">MPNKAQTEDIKRSQQKTHAAIRRLERFSKMTDSSIRIPFTQFNIGVDAIIGVVPVVGDAAGFILSSYVLLEAQRMGVSKRIKLKMIGNMLIDFLGGLIPLVGDVFDAFFKANTRNTNLLKDYLLKQEGSE</sequence>
<keyword evidence="1" id="KW-0812">Transmembrane</keyword>
<keyword evidence="3" id="KW-1185">Reference proteome</keyword>
<proteinExistence type="predicted"/>